<organism evidence="1">
    <name type="scientific">uncultured Armatimonadetes bacterium</name>
    <dbReference type="NCBI Taxonomy" id="157466"/>
    <lineage>
        <taxon>Bacteria</taxon>
        <taxon>Bacillati</taxon>
        <taxon>Armatimonadota</taxon>
        <taxon>environmental samples</taxon>
    </lineage>
</organism>
<dbReference type="SUPFAM" id="SSF53474">
    <property type="entry name" value="alpha/beta-Hydrolases"/>
    <property type="match status" value="1"/>
</dbReference>
<evidence type="ECO:0000313" key="1">
    <source>
        <dbReference type="EMBL" id="CAA9283491.1"/>
    </source>
</evidence>
<dbReference type="Gene3D" id="3.40.50.1820">
    <property type="entry name" value="alpha/beta hydrolase"/>
    <property type="match status" value="1"/>
</dbReference>
<dbReference type="EC" id="6.3.5.7" evidence="1"/>
<keyword evidence="1" id="KW-0436">Ligase</keyword>
<dbReference type="AlphaFoldDB" id="A0A6J4JNP9"/>
<protein>
    <submittedName>
        <fullName evidence="1">Aspartyl-tRNA(Asn) amidotransferase subunit A @ Glutamyl-tRNA(Gln) amidotransferase subunit A</fullName>
        <ecNumber evidence="1">6.3.5.6</ecNumber>
        <ecNumber evidence="1">6.3.5.7</ecNumber>
    </submittedName>
</protein>
<dbReference type="GO" id="GO:0050567">
    <property type="term" value="F:glutaminyl-tRNA synthase (glutamine-hydrolyzing) activity"/>
    <property type="evidence" value="ECO:0007669"/>
    <property type="project" value="UniProtKB-EC"/>
</dbReference>
<reference evidence="1" key="1">
    <citation type="submission" date="2020-02" db="EMBL/GenBank/DDBJ databases">
        <authorList>
            <person name="Meier V. D."/>
        </authorList>
    </citation>
    <scope>NUCLEOTIDE SEQUENCE</scope>
    <source>
        <strain evidence="1">AVDCRST_MAG63</strain>
    </source>
</reference>
<name>A0A6J4JNP9_9BACT</name>
<proteinExistence type="predicted"/>
<dbReference type="InterPro" id="IPR025890">
    <property type="entry name" value="Abhydrolase_bac"/>
</dbReference>
<accession>A0A6J4JNP9</accession>
<dbReference type="GO" id="GO:0016740">
    <property type="term" value="F:transferase activity"/>
    <property type="evidence" value="ECO:0007669"/>
    <property type="project" value="UniProtKB-KW"/>
</dbReference>
<keyword evidence="1" id="KW-0808">Transferase</keyword>
<dbReference type="PANTHER" id="PTHR47381:SF3">
    <property type="entry name" value="ALPHA_BETA-HYDROLASES SUPERFAMILY PROTEIN"/>
    <property type="match status" value="1"/>
</dbReference>
<dbReference type="PANTHER" id="PTHR47381">
    <property type="entry name" value="ALPHA/BETA-HYDROLASES SUPERFAMILY PROTEIN"/>
    <property type="match status" value="1"/>
</dbReference>
<dbReference type="Pfam" id="PF12715">
    <property type="entry name" value="Abhydrolase_7"/>
    <property type="match status" value="1"/>
</dbReference>
<dbReference type="EMBL" id="CADCTO010000503">
    <property type="protein sequence ID" value="CAA9283491.1"/>
    <property type="molecule type" value="Genomic_DNA"/>
</dbReference>
<dbReference type="InterPro" id="IPR029058">
    <property type="entry name" value="AB_hydrolase_fold"/>
</dbReference>
<gene>
    <name evidence="1" type="ORF">AVDCRST_MAG63-3778</name>
</gene>
<dbReference type="EC" id="6.3.5.6" evidence="1"/>
<sequence length="346" mass="37780">MTPNEPSGSLDPQVYARRRIAHTAPELAWEPGPAEAMQAWQRRVRERLNGLLGGLPWERVSLRSEVLETRALDGYRRETVRFQTRPGMAAFGYFLVPDGCPPGSPAVLCLPGHGRGVDSIVGIAEDGSQRPLDRPDEYQADFALQCVAHGYPTFALEQVSFGHRSAEGTKTGASSCVRDSMAALMLGETMTGWRVWDAQRALDYLETRPEVDPERLAVMGISGGGLTTLFTAALDTRPRVAVVSGYFNTFRDSVLAVDHCVDNYAPALLAEVEMPDLAGLVAPRALFAESGTRDPIFPLAAFEHAVERARDIYAAFGAPDAFDAEVFDGDHRFHGAGAFRFLEAHM</sequence>
<dbReference type="GO" id="GO:0050566">
    <property type="term" value="F:asparaginyl-tRNA synthase (glutamine-hydrolyzing) activity"/>
    <property type="evidence" value="ECO:0007669"/>
    <property type="project" value="UniProtKB-EC"/>
</dbReference>